<evidence type="ECO:0000313" key="3">
    <source>
        <dbReference type="EMBL" id="BBY61918.1"/>
    </source>
</evidence>
<reference evidence="3 4" key="1">
    <citation type="journal article" date="2019" name="Emerg. Microbes Infect.">
        <title>Comprehensive subspecies identification of 175 nontuberculous mycobacteria species based on 7547 genomic profiles.</title>
        <authorList>
            <person name="Matsumoto Y."/>
            <person name="Kinjo T."/>
            <person name="Motooka D."/>
            <person name="Nabeya D."/>
            <person name="Jung N."/>
            <person name="Uechi K."/>
            <person name="Horii T."/>
            <person name="Iida T."/>
            <person name="Fujita J."/>
            <person name="Nakamura S."/>
        </authorList>
    </citation>
    <scope>NUCLEOTIDE SEQUENCE [LARGE SCALE GENOMIC DNA]</scope>
    <source>
        <strain evidence="3 4">JCM 30396</strain>
    </source>
</reference>
<dbReference type="GO" id="GO:0016853">
    <property type="term" value="F:isomerase activity"/>
    <property type="evidence" value="ECO:0007669"/>
    <property type="project" value="UniProtKB-KW"/>
</dbReference>
<dbReference type="Proteomes" id="UP000467148">
    <property type="component" value="Chromosome"/>
</dbReference>
<name>A0A7I7SYN8_9MYCO</name>
<evidence type="ECO:0000256" key="1">
    <source>
        <dbReference type="ARBA" id="ARBA00023235"/>
    </source>
</evidence>
<dbReference type="Pfam" id="PF01361">
    <property type="entry name" value="Tautomerase"/>
    <property type="match status" value="1"/>
</dbReference>
<feature type="domain" description="4-oxalocrotonate tautomerase-like" evidence="2">
    <location>
        <begin position="2"/>
        <end position="60"/>
    </location>
</feature>
<evidence type="ECO:0000313" key="4">
    <source>
        <dbReference type="Proteomes" id="UP000467148"/>
    </source>
</evidence>
<organism evidence="3 4">
    <name type="scientific">Mycolicibacterium helvum</name>
    <dbReference type="NCBI Taxonomy" id="1534349"/>
    <lineage>
        <taxon>Bacteria</taxon>
        <taxon>Bacillati</taxon>
        <taxon>Actinomycetota</taxon>
        <taxon>Actinomycetes</taxon>
        <taxon>Mycobacteriales</taxon>
        <taxon>Mycobacteriaceae</taxon>
        <taxon>Mycolicibacterium</taxon>
    </lineage>
</organism>
<dbReference type="SUPFAM" id="SSF55331">
    <property type="entry name" value="Tautomerase/MIF"/>
    <property type="match status" value="1"/>
</dbReference>
<keyword evidence="1" id="KW-0413">Isomerase</keyword>
<proteinExistence type="predicted"/>
<dbReference type="KEGG" id="mhev:MHEL_01610"/>
<dbReference type="InterPro" id="IPR014347">
    <property type="entry name" value="Tautomerase/MIF_sf"/>
</dbReference>
<dbReference type="AlphaFoldDB" id="A0A7I7SYN8"/>
<accession>A0A7I7SYN8</accession>
<evidence type="ECO:0000259" key="2">
    <source>
        <dbReference type="Pfam" id="PF01361"/>
    </source>
</evidence>
<protein>
    <recommendedName>
        <fullName evidence="2">4-oxalocrotonate tautomerase-like domain-containing protein</fullName>
    </recommendedName>
</protein>
<keyword evidence="4" id="KW-1185">Reference proteome</keyword>
<gene>
    <name evidence="3" type="ORF">MHEL_01610</name>
</gene>
<dbReference type="Gene3D" id="3.30.429.10">
    <property type="entry name" value="Macrophage Migration Inhibitory Factor"/>
    <property type="match status" value="1"/>
</dbReference>
<dbReference type="InterPro" id="IPR004370">
    <property type="entry name" value="4-OT-like_dom"/>
</dbReference>
<dbReference type="RefSeq" id="WP_163745812.1">
    <property type="nucleotide sequence ID" value="NZ_AP022596.1"/>
</dbReference>
<sequence>MPIIEVTISAGRDPAQLRSLIHELTVATHRALDAPLGAIRVLLREIPTTHFAAGDVTLAERLSADAPDVADGRSG</sequence>
<dbReference type="EMBL" id="AP022596">
    <property type="protein sequence ID" value="BBY61918.1"/>
    <property type="molecule type" value="Genomic_DNA"/>
</dbReference>